<proteinExistence type="predicted"/>
<keyword evidence="1" id="KW-1133">Transmembrane helix</keyword>
<evidence type="ECO:0000256" key="1">
    <source>
        <dbReference type="SAM" id="Phobius"/>
    </source>
</evidence>
<keyword evidence="1" id="KW-0812">Transmembrane</keyword>
<dbReference type="OrthoDB" id="2846780at2"/>
<name>A0A2W0H3L3_9BACI</name>
<dbReference type="InterPro" id="IPR027783">
    <property type="entry name" value="Bacterial_PH-related"/>
</dbReference>
<reference evidence="3 4" key="1">
    <citation type="submission" date="2017-10" db="EMBL/GenBank/DDBJ databases">
        <title>Bacillus sp. nov., a halophilic bacterium isolated from a Yangshapao Lake.</title>
        <authorList>
            <person name="Wang H."/>
        </authorList>
    </citation>
    <scope>NUCLEOTIDE SEQUENCE [LARGE SCALE GENOMIC DNA]</scope>
    <source>
        <strain evidence="3 4">YSP-3</strain>
    </source>
</reference>
<evidence type="ECO:0000313" key="4">
    <source>
        <dbReference type="Proteomes" id="UP000248066"/>
    </source>
</evidence>
<comment type="caution">
    <text evidence="3">The sequence shown here is derived from an EMBL/GenBank/DDBJ whole genome shotgun (WGS) entry which is preliminary data.</text>
</comment>
<protein>
    <recommendedName>
        <fullName evidence="2">Bacterial Pleckstrin homology domain-containing protein</fullName>
    </recommendedName>
</protein>
<keyword evidence="1" id="KW-0472">Membrane</keyword>
<gene>
    <name evidence="3" type="ORF">CR205_15410</name>
</gene>
<evidence type="ECO:0000313" key="3">
    <source>
        <dbReference type="EMBL" id="PYZ95777.1"/>
    </source>
</evidence>
<evidence type="ECO:0000259" key="2">
    <source>
        <dbReference type="Pfam" id="PF10882"/>
    </source>
</evidence>
<sequence length="206" mass="23549">MEYRYGRGEVLISSNVFTARKTRLTGEAKKSAFRMAVFERTLLVIVMGLFLTFLIHPDLSLLDSPTALIFIIYLVLLTSFNWSAVLGWNQRKDGMMTYELTEEDVVIRFRKKIIGKLPYSTIRTVKELDDPSKLEGMKAPLYGRKYWVVKEVGPTWSKRINSLVVYTTSIDEGVLIERKFDTVLISPEKPEAFIDALAARKKGKTA</sequence>
<feature type="transmembrane region" description="Helical" evidence="1">
    <location>
        <begin position="67"/>
        <end position="88"/>
    </location>
</feature>
<dbReference type="AlphaFoldDB" id="A0A2W0H3L3"/>
<accession>A0A2W0H3L3</accession>
<dbReference type="EMBL" id="PDOF01000003">
    <property type="protein sequence ID" value="PYZ95777.1"/>
    <property type="molecule type" value="Genomic_DNA"/>
</dbReference>
<feature type="domain" description="Bacterial Pleckstrin homology" evidence="2">
    <location>
        <begin position="96"/>
        <end position="200"/>
    </location>
</feature>
<keyword evidence="4" id="KW-1185">Reference proteome</keyword>
<dbReference type="RefSeq" id="WP_110521054.1">
    <property type="nucleotide sequence ID" value="NZ_PDOF01000003.1"/>
</dbReference>
<feature type="transmembrane region" description="Helical" evidence="1">
    <location>
        <begin position="37"/>
        <end position="55"/>
    </location>
</feature>
<dbReference type="Pfam" id="PF10882">
    <property type="entry name" value="bPH_5"/>
    <property type="match status" value="1"/>
</dbReference>
<organism evidence="3 4">
    <name type="scientific">Alteribacter lacisalsi</name>
    <dbReference type="NCBI Taxonomy" id="2045244"/>
    <lineage>
        <taxon>Bacteria</taxon>
        <taxon>Bacillati</taxon>
        <taxon>Bacillota</taxon>
        <taxon>Bacilli</taxon>
        <taxon>Bacillales</taxon>
        <taxon>Bacillaceae</taxon>
        <taxon>Alteribacter</taxon>
    </lineage>
</organism>
<dbReference type="Proteomes" id="UP000248066">
    <property type="component" value="Unassembled WGS sequence"/>
</dbReference>